<name>A0A814T6V7_9BILA</name>
<keyword evidence="8" id="KW-1185">Reference proteome</keyword>
<dbReference type="EMBL" id="CAJNOQ010007029">
    <property type="protein sequence ID" value="CAF1155422.1"/>
    <property type="molecule type" value="Genomic_DNA"/>
</dbReference>
<dbReference type="OrthoDB" id="9982824at2759"/>
<proteinExistence type="predicted"/>
<organism evidence="5 8">
    <name type="scientific">Didymodactylos carnosus</name>
    <dbReference type="NCBI Taxonomy" id="1234261"/>
    <lineage>
        <taxon>Eukaryota</taxon>
        <taxon>Metazoa</taxon>
        <taxon>Spiralia</taxon>
        <taxon>Gnathifera</taxon>
        <taxon>Rotifera</taxon>
        <taxon>Eurotatoria</taxon>
        <taxon>Bdelloidea</taxon>
        <taxon>Philodinida</taxon>
        <taxon>Philodinidae</taxon>
        <taxon>Didymodactylos</taxon>
    </lineage>
</organism>
<dbReference type="EMBL" id="CAJNOK010005271">
    <property type="protein sequence ID" value="CAF0966796.1"/>
    <property type="molecule type" value="Genomic_DNA"/>
</dbReference>
<feature type="domain" description="ZP" evidence="3">
    <location>
        <begin position="1"/>
        <end position="264"/>
    </location>
</feature>
<evidence type="ECO:0000313" key="8">
    <source>
        <dbReference type="Proteomes" id="UP000663829"/>
    </source>
</evidence>
<accession>A0A814T6V7</accession>
<evidence type="ECO:0000313" key="7">
    <source>
        <dbReference type="EMBL" id="CAF3918928.1"/>
    </source>
</evidence>
<evidence type="ECO:0000313" key="4">
    <source>
        <dbReference type="EMBL" id="CAF0966796.1"/>
    </source>
</evidence>
<keyword evidence="1" id="KW-1015">Disulfide bond</keyword>
<gene>
    <name evidence="5" type="ORF">GPM918_LOCUS21402</name>
    <name evidence="4" type="ORF">OVA965_LOCUS12891</name>
    <name evidence="7" type="ORF">SRO942_LOCUS21402</name>
    <name evidence="6" type="ORF">TMI583_LOCUS12895</name>
</gene>
<dbReference type="InterPro" id="IPR001507">
    <property type="entry name" value="ZP_dom"/>
</dbReference>
<dbReference type="Proteomes" id="UP000681722">
    <property type="component" value="Unassembled WGS sequence"/>
</dbReference>
<dbReference type="AlphaFoldDB" id="A0A814T6V7"/>
<protein>
    <recommendedName>
        <fullName evidence="3">ZP domain-containing protein</fullName>
    </recommendedName>
</protein>
<dbReference type="EMBL" id="CAJOBC010007029">
    <property type="protein sequence ID" value="CAF3918928.1"/>
    <property type="molecule type" value="Genomic_DNA"/>
</dbReference>
<feature type="non-terminal residue" evidence="5">
    <location>
        <position position="1"/>
    </location>
</feature>
<dbReference type="Proteomes" id="UP000682733">
    <property type="component" value="Unassembled WGS sequence"/>
</dbReference>
<dbReference type="Pfam" id="PF00100">
    <property type="entry name" value="Zona_pellucida"/>
    <property type="match status" value="1"/>
</dbReference>
<keyword evidence="2" id="KW-0812">Transmembrane</keyword>
<dbReference type="EMBL" id="CAJOBA010005277">
    <property type="protein sequence ID" value="CAF3738573.1"/>
    <property type="molecule type" value="Genomic_DNA"/>
</dbReference>
<evidence type="ECO:0000259" key="3">
    <source>
        <dbReference type="PROSITE" id="PS51034"/>
    </source>
</evidence>
<feature type="transmembrane region" description="Helical" evidence="2">
    <location>
        <begin position="410"/>
        <end position="430"/>
    </location>
</feature>
<reference evidence="5" key="1">
    <citation type="submission" date="2021-02" db="EMBL/GenBank/DDBJ databases">
        <authorList>
            <person name="Nowell W R."/>
        </authorList>
    </citation>
    <scope>NUCLEOTIDE SEQUENCE</scope>
</reference>
<evidence type="ECO:0000313" key="5">
    <source>
        <dbReference type="EMBL" id="CAF1155422.1"/>
    </source>
</evidence>
<evidence type="ECO:0000256" key="2">
    <source>
        <dbReference type="SAM" id="Phobius"/>
    </source>
</evidence>
<dbReference type="Proteomes" id="UP000663829">
    <property type="component" value="Unassembled WGS sequence"/>
</dbReference>
<comment type="caution">
    <text evidence="5">The sequence shown here is derived from an EMBL/GenBank/DDBJ whole genome shotgun (WGS) entry which is preliminary data.</text>
</comment>
<dbReference type="PROSITE" id="PS51034">
    <property type="entry name" value="ZP_2"/>
    <property type="match status" value="1"/>
</dbReference>
<keyword evidence="2" id="KW-0472">Membrane</keyword>
<evidence type="ECO:0000256" key="1">
    <source>
        <dbReference type="ARBA" id="ARBA00023157"/>
    </source>
</evidence>
<dbReference type="InterPro" id="IPR042235">
    <property type="entry name" value="ZP-C_dom"/>
</dbReference>
<sequence length="490" mass="55538">IQAQHNLGEICIPGTCSSINSNCKRVSDTFRCVCRDQFISVNKTHCLKVINVSTDSSCSNCINGNGICLDENNDDRMDGCYCPTDNALCNLKTATIKSFTIPVTSGLRKKVQNTESAITIVSGGISSLAKGDLALGLYDLNQQRLIENGGSVYLGDKLFIELKYKADNNLEYQIIAENCSIASSVSDNDPKLEKINLLINRCPTQERFSFRFQRLDPHHIKSTIFKAVKFESTPIAYLRCSVAICFGHTEHCQERICQNININSDLSLNSKQSKLTKFSSINNVEQLSDSVIVDDNNNNDETEDITLFRRRRRRRHYNKNNIDKKKMSKLILNFPLSSTTTPPIQEFPIDMFNTDDSFSKTDTNKYFEIRHVQMQFTTELSNPANIVTRKTSYETLYGSQSTQGAERSTVIAAISIIFIIGISVSLFVVYRTCYLEYNNRIYGTNESIYGIGSTSQVCRRYDMGRRTEQQFDESFFVSNVEPLGAYRRHY</sequence>
<evidence type="ECO:0000313" key="6">
    <source>
        <dbReference type="EMBL" id="CAF3738573.1"/>
    </source>
</evidence>
<dbReference type="Proteomes" id="UP000677228">
    <property type="component" value="Unassembled WGS sequence"/>
</dbReference>
<dbReference type="Gene3D" id="2.60.40.4100">
    <property type="entry name" value="Zona pellucida, ZP-C domain"/>
    <property type="match status" value="1"/>
</dbReference>
<keyword evidence="2" id="KW-1133">Transmembrane helix</keyword>
<dbReference type="InterPro" id="IPR055355">
    <property type="entry name" value="ZP-C"/>
</dbReference>